<name>A0A2S6MWH9_9HYPH</name>
<dbReference type="AlphaFoldDB" id="A0A2S6MWH9"/>
<protein>
    <submittedName>
        <fullName evidence="1">Uncharacterized protein</fullName>
    </submittedName>
</protein>
<evidence type="ECO:0000313" key="1">
    <source>
        <dbReference type="EMBL" id="PPQ26723.1"/>
    </source>
</evidence>
<dbReference type="Proteomes" id="UP000239089">
    <property type="component" value="Unassembled WGS sequence"/>
</dbReference>
<proteinExistence type="predicted"/>
<evidence type="ECO:0000313" key="2">
    <source>
        <dbReference type="Proteomes" id="UP000239089"/>
    </source>
</evidence>
<sequence>MNGRARILFADGAASQGCWEVGQLWREAPDDAPLTRGRLRFTAPPAVRSCCFGQQNIGEAFQHGLMRKIEIAEQAIDQSAGERG</sequence>
<gene>
    <name evidence="1" type="ORF">CCR94_21680</name>
</gene>
<comment type="caution">
    <text evidence="1">The sequence shown here is derived from an EMBL/GenBank/DDBJ whole genome shotgun (WGS) entry which is preliminary data.</text>
</comment>
<dbReference type="RefSeq" id="WP_104510270.1">
    <property type="nucleotide sequence ID" value="NZ_JACIGC010000020.1"/>
</dbReference>
<organism evidence="1 2">
    <name type="scientific">Rhodoblastus sphagnicola</name>
    <dbReference type="NCBI Taxonomy" id="333368"/>
    <lineage>
        <taxon>Bacteria</taxon>
        <taxon>Pseudomonadati</taxon>
        <taxon>Pseudomonadota</taxon>
        <taxon>Alphaproteobacteria</taxon>
        <taxon>Hyphomicrobiales</taxon>
        <taxon>Rhodoblastaceae</taxon>
        <taxon>Rhodoblastus</taxon>
    </lineage>
</organism>
<keyword evidence="2" id="KW-1185">Reference proteome</keyword>
<dbReference type="EMBL" id="NHSJ01000131">
    <property type="protein sequence ID" value="PPQ26723.1"/>
    <property type="molecule type" value="Genomic_DNA"/>
</dbReference>
<reference evidence="1 2" key="1">
    <citation type="journal article" date="2018" name="Arch. Microbiol.">
        <title>New insights into the metabolic potential of the phototrophic purple bacterium Rhodopila globiformis DSM 161(T) from its draft genome sequence and evidence for a vanadium-dependent nitrogenase.</title>
        <authorList>
            <person name="Imhoff J.F."/>
            <person name="Rahn T."/>
            <person name="Kunzel S."/>
            <person name="Neulinger S.C."/>
        </authorList>
    </citation>
    <scope>NUCLEOTIDE SEQUENCE [LARGE SCALE GENOMIC DNA]</scope>
    <source>
        <strain evidence="1 2">DSM 16996</strain>
    </source>
</reference>
<accession>A0A2S6MWH9</accession>